<dbReference type="InterPro" id="IPR019734">
    <property type="entry name" value="TPR_rpt"/>
</dbReference>
<dbReference type="InterPro" id="IPR022642">
    <property type="entry name" value="CheR_C"/>
</dbReference>
<dbReference type="Gene3D" id="3.40.50.150">
    <property type="entry name" value="Vaccinia Virus protein VP39"/>
    <property type="match status" value="1"/>
</dbReference>
<keyword evidence="7" id="KW-1185">Reference proteome</keyword>
<dbReference type="EMBL" id="FRBQ01000006">
    <property type="protein sequence ID" value="SHM62794.1"/>
    <property type="molecule type" value="Genomic_DNA"/>
</dbReference>
<dbReference type="GO" id="GO:0008757">
    <property type="term" value="F:S-adenosylmethionine-dependent methyltransferase activity"/>
    <property type="evidence" value="ECO:0007669"/>
    <property type="project" value="InterPro"/>
</dbReference>
<accession>A0A1M7KC35</accession>
<dbReference type="PANTHER" id="PTHR24422">
    <property type="entry name" value="CHEMOTAXIS PROTEIN METHYLTRANSFERASE"/>
    <property type="match status" value="1"/>
</dbReference>
<evidence type="ECO:0000313" key="6">
    <source>
        <dbReference type="EMBL" id="SHM62794.1"/>
    </source>
</evidence>
<dbReference type="OrthoDB" id="9816309at2"/>
<evidence type="ECO:0000256" key="2">
    <source>
        <dbReference type="ARBA" id="ARBA00022679"/>
    </source>
</evidence>
<gene>
    <name evidence="6" type="ORF">SAMN05216288_4018</name>
</gene>
<dbReference type="SUPFAM" id="SSF53335">
    <property type="entry name" value="S-adenosyl-L-methionine-dependent methyltransferases"/>
    <property type="match status" value="1"/>
</dbReference>
<dbReference type="GO" id="GO:0032259">
    <property type="term" value="P:methylation"/>
    <property type="evidence" value="ECO:0007669"/>
    <property type="project" value="UniProtKB-KW"/>
</dbReference>
<dbReference type="PROSITE" id="PS50005">
    <property type="entry name" value="TPR"/>
    <property type="match status" value="1"/>
</dbReference>
<name>A0A1M7KC35_9GAMM</name>
<dbReference type="InterPro" id="IPR011990">
    <property type="entry name" value="TPR-like_helical_dom_sf"/>
</dbReference>
<proteinExistence type="predicted"/>
<dbReference type="Proteomes" id="UP000184305">
    <property type="component" value="Unassembled WGS sequence"/>
</dbReference>
<dbReference type="PANTHER" id="PTHR24422:SF19">
    <property type="entry name" value="CHEMOTAXIS PROTEIN METHYLTRANSFERASE"/>
    <property type="match status" value="1"/>
</dbReference>
<keyword evidence="3" id="KW-0949">S-adenosyl-L-methionine</keyword>
<dbReference type="PROSITE" id="PS50123">
    <property type="entry name" value="CHER"/>
    <property type="match status" value="1"/>
</dbReference>
<dbReference type="PRINTS" id="PR00996">
    <property type="entry name" value="CHERMTFRASE"/>
</dbReference>
<feature type="repeat" description="TPR" evidence="4">
    <location>
        <begin position="340"/>
        <end position="373"/>
    </location>
</feature>
<dbReference type="SUPFAM" id="SSF48452">
    <property type="entry name" value="TPR-like"/>
    <property type="match status" value="1"/>
</dbReference>
<reference evidence="7" key="1">
    <citation type="submission" date="2016-11" db="EMBL/GenBank/DDBJ databases">
        <authorList>
            <person name="Varghese N."/>
            <person name="Submissions S."/>
        </authorList>
    </citation>
    <scope>NUCLEOTIDE SEQUENCE [LARGE SCALE GENOMIC DNA]</scope>
    <source>
        <strain evidence="7">CECT 8089</strain>
    </source>
</reference>
<feature type="domain" description="CheR-type methyltransferase" evidence="5">
    <location>
        <begin position="1"/>
        <end position="240"/>
    </location>
</feature>
<keyword evidence="2 6" id="KW-0808">Transferase</keyword>
<evidence type="ECO:0000259" key="5">
    <source>
        <dbReference type="PROSITE" id="PS50123"/>
    </source>
</evidence>
<organism evidence="6 7">
    <name type="scientific">Phytopseudomonas punonensis</name>
    <dbReference type="NCBI Taxonomy" id="1220495"/>
    <lineage>
        <taxon>Bacteria</taxon>
        <taxon>Pseudomonadati</taxon>
        <taxon>Pseudomonadota</taxon>
        <taxon>Gammaproteobacteria</taxon>
        <taxon>Pseudomonadales</taxon>
        <taxon>Pseudomonadaceae</taxon>
        <taxon>Phytopseudomonas</taxon>
    </lineage>
</organism>
<evidence type="ECO:0000256" key="1">
    <source>
        <dbReference type="ARBA" id="ARBA00022603"/>
    </source>
</evidence>
<keyword evidence="1 6" id="KW-0489">Methyltransferase</keyword>
<keyword evidence="4" id="KW-0802">TPR repeat</keyword>
<evidence type="ECO:0000313" key="7">
    <source>
        <dbReference type="Proteomes" id="UP000184305"/>
    </source>
</evidence>
<evidence type="ECO:0000256" key="4">
    <source>
        <dbReference type="PROSITE-ProRule" id="PRU00339"/>
    </source>
</evidence>
<dbReference type="InterPro" id="IPR050903">
    <property type="entry name" value="Bact_Chemotaxis_MeTrfase"/>
</dbReference>
<dbReference type="Gene3D" id="1.25.40.10">
    <property type="entry name" value="Tetratricopeptide repeat domain"/>
    <property type="match status" value="1"/>
</dbReference>
<dbReference type="Pfam" id="PF01739">
    <property type="entry name" value="CheR"/>
    <property type="match status" value="1"/>
</dbReference>
<dbReference type="SMART" id="SM00138">
    <property type="entry name" value="MeTrc"/>
    <property type="match status" value="1"/>
</dbReference>
<dbReference type="AlphaFoldDB" id="A0A1M7KC35"/>
<dbReference type="RefSeq" id="WP_073267221.1">
    <property type="nucleotide sequence ID" value="NZ_FRBQ01000006.1"/>
</dbReference>
<sequence length="409" mass="44374">MSARFEQLLHGLIGLDAESVGQVVIDRAVRQRVVALGCADEDAYWLKVQASASEQQALVEAVVVPETWFFRYPESFIALANLARERSKQLAGARPLRILSLPCSTGEEPYSIAMALLDAGLPGDGFRIDAMDISEVNLQRAGRAIYGRNSFRGDDLSFRDRHFSETPEGFELRGEVRRKVRLLAGNLLAPGLLAGEAPYDFVFCRNLLIYFDRPTQHAVAAVLQRLMREDGALFIGPAEASLFSQVGMQALNIPLAFVFRRQAPRPASAPSPMVPSITTRPRPAAAAAPVPVRRAPAPVAAPAVTADTSLDEIAVLANAGRSDEARAACERYLAAHGPTAQAFYWLGLLSDVAGRSGDAQDYYRKTLYLAPTHAEALAHLSALLAARGDMAGARRLQQRAGRGVSRDER</sequence>
<evidence type="ECO:0000256" key="3">
    <source>
        <dbReference type="ARBA" id="ARBA00022691"/>
    </source>
</evidence>
<dbReference type="InterPro" id="IPR029063">
    <property type="entry name" value="SAM-dependent_MTases_sf"/>
</dbReference>
<dbReference type="CDD" id="cd02440">
    <property type="entry name" value="AdoMet_MTases"/>
    <property type="match status" value="1"/>
</dbReference>
<dbReference type="STRING" id="1220495.SAMN05216288_4018"/>
<protein>
    <submittedName>
        <fullName evidence="6">Chemotaxis protein methyltransferase WspC</fullName>
    </submittedName>
</protein>
<dbReference type="InterPro" id="IPR000780">
    <property type="entry name" value="CheR_MeTrfase"/>
</dbReference>